<evidence type="ECO:0000313" key="1">
    <source>
        <dbReference type="EMBL" id="GGI74303.1"/>
    </source>
</evidence>
<reference evidence="1" key="1">
    <citation type="journal article" date="2014" name="Int. J. Syst. Evol. Microbiol.">
        <title>Complete genome sequence of Corynebacterium casei LMG S-19264T (=DSM 44701T), isolated from a smear-ripened cheese.</title>
        <authorList>
            <consortium name="US DOE Joint Genome Institute (JGI-PGF)"/>
            <person name="Walter F."/>
            <person name="Albersmeier A."/>
            <person name="Kalinowski J."/>
            <person name="Ruckert C."/>
        </authorList>
    </citation>
    <scope>NUCLEOTIDE SEQUENCE</scope>
    <source>
        <strain evidence="1">JCM 30804</strain>
    </source>
</reference>
<sequence>MSPSAIAEAKKVLVIQSYHAEYPWDKSYLKGIRQTLDGNYEIETFQMDTKRVPKDAYQQQADKAWEKYKSMKPDIVMLGDDNALKYLGKRIDDDGTPVVFLGINSNPRAVGIGKMKQVTGILERPLFKRNISEVNKVMNNSLKSVLILFDSGTTSQAAVTDAFKGKDTLKVGKVKATLKLIDTQSKWQQAVSNAKSDGYDAIIVGLYHTIVDDSGKHVPAGDILSWTSENTPVPPFAFWDFVVGRDKAIGGLVLFGEVQGVEAAKVVKRVLAGESPKKIQPAVAKKGRFYFSQAQLDRWSLTLPKSIQSKASVID</sequence>
<dbReference type="Gene3D" id="3.40.50.2300">
    <property type="match status" value="2"/>
</dbReference>
<name>A0A917JMW7_9GAMM</name>
<dbReference type="InterPro" id="IPR007487">
    <property type="entry name" value="ABC_transpt-TYRBP-like"/>
</dbReference>
<keyword evidence="2" id="KW-1185">Reference proteome</keyword>
<gene>
    <name evidence="1" type="ORF">GCM10009332_09760</name>
</gene>
<evidence type="ECO:0000313" key="2">
    <source>
        <dbReference type="Proteomes" id="UP000613743"/>
    </source>
</evidence>
<accession>A0A917JMW7</accession>
<organism evidence="1 2">
    <name type="scientific">Shewanella gelidii</name>
    <dbReference type="NCBI Taxonomy" id="1642821"/>
    <lineage>
        <taxon>Bacteria</taxon>
        <taxon>Pseudomonadati</taxon>
        <taxon>Pseudomonadota</taxon>
        <taxon>Gammaproteobacteria</taxon>
        <taxon>Alteromonadales</taxon>
        <taxon>Shewanellaceae</taxon>
        <taxon>Shewanella</taxon>
    </lineage>
</organism>
<protein>
    <recommendedName>
        <fullName evidence="3">Sugar ABC transporter</fullName>
    </recommendedName>
</protein>
<dbReference type="EMBL" id="BMPZ01000002">
    <property type="protein sequence ID" value="GGI74303.1"/>
    <property type="molecule type" value="Genomic_DNA"/>
</dbReference>
<dbReference type="Pfam" id="PF04392">
    <property type="entry name" value="ABC_sub_bind"/>
    <property type="match status" value="1"/>
</dbReference>
<dbReference type="AlphaFoldDB" id="A0A917JMW7"/>
<evidence type="ECO:0008006" key="3">
    <source>
        <dbReference type="Google" id="ProtNLM"/>
    </source>
</evidence>
<dbReference type="PANTHER" id="PTHR35271:SF1">
    <property type="entry name" value="ABC TRANSPORTER, SUBSTRATE-BINDING LIPOPROTEIN"/>
    <property type="match status" value="1"/>
</dbReference>
<dbReference type="Proteomes" id="UP000613743">
    <property type="component" value="Unassembled WGS sequence"/>
</dbReference>
<dbReference type="PANTHER" id="PTHR35271">
    <property type="entry name" value="ABC TRANSPORTER, SUBSTRATE-BINDING LIPOPROTEIN-RELATED"/>
    <property type="match status" value="1"/>
</dbReference>
<reference evidence="1" key="2">
    <citation type="submission" date="2020-09" db="EMBL/GenBank/DDBJ databases">
        <authorList>
            <person name="Sun Q."/>
            <person name="Ohkuma M."/>
        </authorList>
    </citation>
    <scope>NUCLEOTIDE SEQUENCE</scope>
    <source>
        <strain evidence="1">JCM 30804</strain>
    </source>
</reference>
<comment type="caution">
    <text evidence="1">The sequence shown here is derived from an EMBL/GenBank/DDBJ whole genome shotgun (WGS) entry which is preliminary data.</text>
</comment>
<proteinExistence type="predicted"/>